<organism evidence="2 3">
    <name type="scientific">Neisseria dentiae</name>
    <dbReference type="NCBI Taxonomy" id="194197"/>
    <lineage>
        <taxon>Bacteria</taxon>
        <taxon>Pseudomonadati</taxon>
        <taxon>Pseudomonadota</taxon>
        <taxon>Betaproteobacteria</taxon>
        <taxon>Neisseriales</taxon>
        <taxon>Neisseriaceae</taxon>
        <taxon>Neisseria</taxon>
    </lineage>
</organism>
<dbReference type="EMBL" id="MTBO01000011">
    <property type="protein sequence ID" value="OSI17263.1"/>
    <property type="molecule type" value="Genomic_DNA"/>
</dbReference>
<accession>A0A1X3DBH7</accession>
<evidence type="ECO:0008006" key="4">
    <source>
        <dbReference type="Google" id="ProtNLM"/>
    </source>
</evidence>
<sequence length="194" mass="21027">MKITSLFILPFVLLTSACISVQTYTSPEHQKYHNSDLKVPDSPYPIQLETEFFRNGKPIPAASAELSKAVKTVLQNTKIAIPQHQAENTLKISGNNIADIGQAAGQGFKTGLTLGLSGSTVQDNYQFTCSYLNKKEVLLSETYPHAIVSNIGNKAPPPGLTYRGNIPAAFNTVVSDIVTNCLGDIQKNGYLVEK</sequence>
<protein>
    <recommendedName>
        <fullName evidence="4">Lipoprotein</fullName>
    </recommendedName>
</protein>
<evidence type="ECO:0000313" key="2">
    <source>
        <dbReference type="EMBL" id="OSI17263.1"/>
    </source>
</evidence>
<name>A0A1X3DBH7_9NEIS</name>
<feature type="chain" id="PRO_5012665409" description="Lipoprotein" evidence="1">
    <location>
        <begin position="22"/>
        <end position="194"/>
    </location>
</feature>
<proteinExistence type="predicted"/>
<keyword evidence="1" id="KW-0732">Signal</keyword>
<feature type="signal peptide" evidence="1">
    <location>
        <begin position="1"/>
        <end position="21"/>
    </location>
</feature>
<dbReference type="AlphaFoldDB" id="A0A1X3DBH7"/>
<dbReference type="RefSeq" id="WP_085365798.1">
    <property type="nucleotide sequence ID" value="NZ_CAUJPZ010000004.1"/>
</dbReference>
<evidence type="ECO:0000313" key="3">
    <source>
        <dbReference type="Proteomes" id="UP000193118"/>
    </source>
</evidence>
<dbReference type="Proteomes" id="UP000193118">
    <property type="component" value="Unassembled WGS sequence"/>
</dbReference>
<dbReference type="PROSITE" id="PS51257">
    <property type="entry name" value="PROKAR_LIPOPROTEIN"/>
    <property type="match status" value="1"/>
</dbReference>
<dbReference type="STRING" id="194197.BWD09_05985"/>
<comment type="caution">
    <text evidence="2">The sequence shown here is derived from an EMBL/GenBank/DDBJ whole genome shotgun (WGS) entry which is preliminary data.</text>
</comment>
<dbReference type="OrthoDB" id="8613968at2"/>
<evidence type="ECO:0000256" key="1">
    <source>
        <dbReference type="SAM" id="SignalP"/>
    </source>
</evidence>
<keyword evidence="3" id="KW-1185">Reference proteome</keyword>
<dbReference type="GeneID" id="94580080"/>
<reference evidence="3" key="1">
    <citation type="submission" date="2017-01" db="EMBL/GenBank/DDBJ databases">
        <authorList>
            <person name="Wolfgang W.J."/>
            <person name="Cole J."/>
            <person name="Wroblewski D."/>
            <person name="Mcginnis J."/>
            <person name="Musser K.A."/>
        </authorList>
    </citation>
    <scope>NUCLEOTIDE SEQUENCE [LARGE SCALE GENOMIC DNA]</scope>
    <source>
        <strain evidence="3">DSM 19151</strain>
    </source>
</reference>
<gene>
    <name evidence="2" type="ORF">BWD09_05985</name>
</gene>